<dbReference type="PANTHER" id="PTHR38396:SF1">
    <property type="entry name" value="TRANSMEMBRANE PROTEIN"/>
    <property type="match status" value="1"/>
</dbReference>
<reference evidence="2 3" key="1">
    <citation type="submission" date="2017-07" db="EMBL/GenBank/DDBJ databases">
        <title>An improved, manually edited Actinidia chinensis var. chinensis (kiwifruit) genome highlights the challenges associated with draft genomes and gene prediction in plants.</title>
        <authorList>
            <person name="Pilkington S."/>
            <person name="Crowhurst R."/>
            <person name="Hilario E."/>
            <person name="Nardozza S."/>
            <person name="Fraser L."/>
            <person name="Peng Y."/>
            <person name="Gunaseelan K."/>
            <person name="Simpson R."/>
            <person name="Tahir J."/>
            <person name="Deroles S."/>
            <person name="Templeton K."/>
            <person name="Luo Z."/>
            <person name="Davy M."/>
            <person name="Cheng C."/>
            <person name="Mcneilage M."/>
            <person name="Scaglione D."/>
            <person name="Liu Y."/>
            <person name="Zhang Q."/>
            <person name="Datson P."/>
            <person name="De Silva N."/>
            <person name="Gardiner S."/>
            <person name="Bassett H."/>
            <person name="Chagne D."/>
            <person name="Mccallum J."/>
            <person name="Dzierzon H."/>
            <person name="Deng C."/>
            <person name="Wang Y.-Y."/>
            <person name="Barron N."/>
            <person name="Manako K."/>
            <person name="Bowen J."/>
            <person name="Foster T."/>
            <person name="Erridge Z."/>
            <person name="Tiffin H."/>
            <person name="Waite C."/>
            <person name="Davies K."/>
            <person name="Grierson E."/>
            <person name="Laing W."/>
            <person name="Kirk R."/>
            <person name="Chen X."/>
            <person name="Wood M."/>
            <person name="Montefiori M."/>
            <person name="Brummell D."/>
            <person name="Schwinn K."/>
            <person name="Catanach A."/>
            <person name="Fullerton C."/>
            <person name="Li D."/>
            <person name="Meiyalaghan S."/>
            <person name="Nieuwenhuizen N."/>
            <person name="Read N."/>
            <person name="Prakash R."/>
            <person name="Hunter D."/>
            <person name="Zhang H."/>
            <person name="Mckenzie M."/>
            <person name="Knabel M."/>
            <person name="Harris A."/>
            <person name="Allan A."/>
            <person name="Chen A."/>
            <person name="Janssen B."/>
            <person name="Plunkett B."/>
            <person name="Dwamena C."/>
            <person name="Voogd C."/>
            <person name="Leif D."/>
            <person name="Lafferty D."/>
            <person name="Souleyre E."/>
            <person name="Varkonyi-Gasic E."/>
            <person name="Gambi F."/>
            <person name="Hanley J."/>
            <person name="Yao J.-L."/>
            <person name="Cheung J."/>
            <person name="David K."/>
            <person name="Warren B."/>
            <person name="Marsh K."/>
            <person name="Snowden K."/>
            <person name="Lin-Wang K."/>
            <person name="Brian L."/>
            <person name="Martinez-Sanchez M."/>
            <person name="Wang M."/>
            <person name="Ileperuma N."/>
            <person name="Macnee N."/>
            <person name="Campin R."/>
            <person name="Mcatee P."/>
            <person name="Drummond R."/>
            <person name="Espley R."/>
            <person name="Ireland H."/>
            <person name="Wu R."/>
            <person name="Atkinson R."/>
            <person name="Karunairetnam S."/>
            <person name="Bulley S."/>
            <person name="Chunkath S."/>
            <person name="Hanley Z."/>
            <person name="Storey R."/>
            <person name="Thrimawithana A."/>
            <person name="Thomson S."/>
            <person name="David C."/>
            <person name="Testolin R."/>
        </authorList>
    </citation>
    <scope>NUCLEOTIDE SEQUENCE [LARGE SCALE GENOMIC DNA]</scope>
    <source>
        <strain evidence="3">cv. Red5</strain>
        <tissue evidence="2">Young leaf</tissue>
    </source>
</reference>
<protein>
    <submittedName>
        <fullName evidence="2">Trans-acting T-cell-specific transcription factor GATA-3 like</fullName>
    </submittedName>
</protein>
<evidence type="ECO:0000256" key="1">
    <source>
        <dbReference type="SAM" id="Phobius"/>
    </source>
</evidence>
<sequence>MNGRTYVLILFFWAVLTIITPMLVRLSASAKPSINFTDEKVEGTKGVLRRLLPRRGLVATAPIQAPALPLAPAPAPSPHNGTAKRQVVTTFVQEHYNLQKKLTQPSSPIGLFHQM</sequence>
<dbReference type="Gramene" id="PSR99664">
    <property type="protein sequence ID" value="PSR99664"/>
    <property type="gene ID" value="CEY00_Acc23637"/>
</dbReference>
<keyword evidence="1" id="KW-0472">Membrane</keyword>
<dbReference type="PANTHER" id="PTHR38396">
    <property type="entry name" value="TRANSMEMBRANE PROTEIN"/>
    <property type="match status" value="1"/>
</dbReference>
<comment type="caution">
    <text evidence="2">The sequence shown here is derived from an EMBL/GenBank/DDBJ whole genome shotgun (WGS) entry which is preliminary data.</text>
</comment>
<dbReference type="OrthoDB" id="1304015at2759"/>
<name>A0A2R6PZU8_ACTCC</name>
<dbReference type="EMBL" id="NKQK01000021">
    <property type="protein sequence ID" value="PSR99664.1"/>
    <property type="molecule type" value="Genomic_DNA"/>
</dbReference>
<evidence type="ECO:0000313" key="2">
    <source>
        <dbReference type="EMBL" id="PSR99664.1"/>
    </source>
</evidence>
<keyword evidence="3" id="KW-1185">Reference proteome</keyword>
<gene>
    <name evidence="2" type="ORF">CEY00_Acc23637</name>
</gene>
<keyword evidence="1" id="KW-0812">Transmembrane</keyword>
<dbReference type="Proteomes" id="UP000241394">
    <property type="component" value="Chromosome LG21"/>
</dbReference>
<reference evidence="3" key="2">
    <citation type="journal article" date="2018" name="BMC Genomics">
        <title>A manually annotated Actinidia chinensis var. chinensis (kiwifruit) genome highlights the challenges associated with draft genomes and gene prediction in plants.</title>
        <authorList>
            <person name="Pilkington S.M."/>
            <person name="Crowhurst R."/>
            <person name="Hilario E."/>
            <person name="Nardozza S."/>
            <person name="Fraser L."/>
            <person name="Peng Y."/>
            <person name="Gunaseelan K."/>
            <person name="Simpson R."/>
            <person name="Tahir J."/>
            <person name="Deroles S.C."/>
            <person name="Templeton K."/>
            <person name="Luo Z."/>
            <person name="Davy M."/>
            <person name="Cheng C."/>
            <person name="McNeilage M."/>
            <person name="Scaglione D."/>
            <person name="Liu Y."/>
            <person name="Zhang Q."/>
            <person name="Datson P."/>
            <person name="De Silva N."/>
            <person name="Gardiner S.E."/>
            <person name="Bassett H."/>
            <person name="Chagne D."/>
            <person name="McCallum J."/>
            <person name="Dzierzon H."/>
            <person name="Deng C."/>
            <person name="Wang Y.Y."/>
            <person name="Barron L."/>
            <person name="Manako K."/>
            <person name="Bowen J."/>
            <person name="Foster T.M."/>
            <person name="Erridge Z.A."/>
            <person name="Tiffin H."/>
            <person name="Waite C.N."/>
            <person name="Davies K.M."/>
            <person name="Grierson E.P."/>
            <person name="Laing W.A."/>
            <person name="Kirk R."/>
            <person name="Chen X."/>
            <person name="Wood M."/>
            <person name="Montefiori M."/>
            <person name="Brummell D.A."/>
            <person name="Schwinn K.E."/>
            <person name="Catanach A."/>
            <person name="Fullerton C."/>
            <person name="Li D."/>
            <person name="Meiyalaghan S."/>
            <person name="Nieuwenhuizen N."/>
            <person name="Read N."/>
            <person name="Prakash R."/>
            <person name="Hunter D."/>
            <person name="Zhang H."/>
            <person name="McKenzie M."/>
            <person name="Knabel M."/>
            <person name="Harris A."/>
            <person name="Allan A.C."/>
            <person name="Gleave A."/>
            <person name="Chen A."/>
            <person name="Janssen B.J."/>
            <person name="Plunkett B."/>
            <person name="Ampomah-Dwamena C."/>
            <person name="Voogd C."/>
            <person name="Leif D."/>
            <person name="Lafferty D."/>
            <person name="Souleyre E.J.F."/>
            <person name="Varkonyi-Gasic E."/>
            <person name="Gambi F."/>
            <person name="Hanley J."/>
            <person name="Yao J.L."/>
            <person name="Cheung J."/>
            <person name="David K.M."/>
            <person name="Warren B."/>
            <person name="Marsh K."/>
            <person name="Snowden K.C."/>
            <person name="Lin-Wang K."/>
            <person name="Brian L."/>
            <person name="Martinez-Sanchez M."/>
            <person name="Wang M."/>
            <person name="Ileperuma N."/>
            <person name="Macnee N."/>
            <person name="Campin R."/>
            <person name="McAtee P."/>
            <person name="Drummond R.S.M."/>
            <person name="Espley R.V."/>
            <person name="Ireland H.S."/>
            <person name="Wu R."/>
            <person name="Atkinson R.G."/>
            <person name="Karunairetnam S."/>
            <person name="Bulley S."/>
            <person name="Chunkath S."/>
            <person name="Hanley Z."/>
            <person name="Storey R."/>
            <person name="Thrimawithana A.H."/>
            <person name="Thomson S."/>
            <person name="David C."/>
            <person name="Testolin R."/>
            <person name="Huang H."/>
            <person name="Hellens R.P."/>
            <person name="Schaffer R.J."/>
        </authorList>
    </citation>
    <scope>NUCLEOTIDE SEQUENCE [LARGE SCALE GENOMIC DNA]</scope>
    <source>
        <strain evidence="3">cv. Red5</strain>
    </source>
</reference>
<keyword evidence="1" id="KW-1133">Transmembrane helix</keyword>
<dbReference type="InParanoid" id="A0A2R6PZU8"/>
<accession>A0A2R6PZU8</accession>
<evidence type="ECO:0000313" key="3">
    <source>
        <dbReference type="Proteomes" id="UP000241394"/>
    </source>
</evidence>
<organism evidence="2 3">
    <name type="scientific">Actinidia chinensis var. chinensis</name>
    <name type="common">Chinese soft-hair kiwi</name>
    <dbReference type="NCBI Taxonomy" id="1590841"/>
    <lineage>
        <taxon>Eukaryota</taxon>
        <taxon>Viridiplantae</taxon>
        <taxon>Streptophyta</taxon>
        <taxon>Embryophyta</taxon>
        <taxon>Tracheophyta</taxon>
        <taxon>Spermatophyta</taxon>
        <taxon>Magnoliopsida</taxon>
        <taxon>eudicotyledons</taxon>
        <taxon>Gunneridae</taxon>
        <taxon>Pentapetalae</taxon>
        <taxon>asterids</taxon>
        <taxon>Ericales</taxon>
        <taxon>Actinidiaceae</taxon>
        <taxon>Actinidia</taxon>
    </lineage>
</organism>
<feature type="transmembrane region" description="Helical" evidence="1">
    <location>
        <begin position="6"/>
        <end position="24"/>
    </location>
</feature>
<dbReference type="OMA" id="KANGEYF"/>
<proteinExistence type="predicted"/>
<dbReference type="AlphaFoldDB" id="A0A2R6PZU8"/>